<keyword evidence="2" id="KW-1133">Transmembrane helix</keyword>
<evidence type="ECO:0000256" key="2">
    <source>
        <dbReference type="SAM" id="Phobius"/>
    </source>
</evidence>
<keyword evidence="2" id="KW-0812">Transmembrane</keyword>
<gene>
    <name evidence="3" type="ORF">Mal33_20450</name>
</gene>
<proteinExistence type="predicted"/>
<evidence type="ECO:0008006" key="5">
    <source>
        <dbReference type="Google" id="ProtNLM"/>
    </source>
</evidence>
<dbReference type="EMBL" id="CP036318">
    <property type="protein sequence ID" value="QDV56066.1"/>
    <property type="molecule type" value="Genomic_DNA"/>
</dbReference>
<dbReference type="InterPro" id="IPR000983">
    <property type="entry name" value="Bac_GSPG_pilin"/>
</dbReference>
<protein>
    <recommendedName>
        <fullName evidence="5">Type II secretion system protein G</fullName>
    </recommendedName>
</protein>
<reference evidence="3 4" key="1">
    <citation type="submission" date="2019-02" db="EMBL/GenBank/DDBJ databases">
        <title>Deep-cultivation of Planctomycetes and their phenomic and genomic characterization uncovers novel biology.</title>
        <authorList>
            <person name="Wiegand S."/>
            <person name="Jogler M."/>
            <person name="Boedeker C."/>
            <person name="Pinto D."/>
            <person name="Vollmers J."/>
            <person name="Rivas-Marin E."/>
            <person name="Kohn T."/>
            <person name="Peeters S.H."/>
            <person name="Heuer A."/>
            <person name="Rast P."/>
            <person name="Oberbeckmann S."/>
            <person name="Bunk B."/>
            <person name="Jeske O."/>
            <person name="Meyerdierks A."/>
            <person name="Storesund J.E."/>
            <person name="Kallscheuer N."/>
            <person name="Luecker S."/>
            <person name="Lage O.M."/>
            <person name="Pohl T."/>
            <person name="Merkel B.J."/>
            <person name="Hornburger P."/>
            <person name="Mueller R.-W."/>
            <person name="Bruemmer F."/>
            <person name="Labrenz M."/>
            <person name="Spormann A.M."/>
            <person name="Op den Camp H."/>
            <person name="Overmann J."/>
            <person name="Amann R."/>
            <person name="Jetten M.S.M."/>
            <person name="Mascher T."/>
            <person name="Medema M.H."/>
            <person name="Devos D.P."/>
            <person name="Kaster A.-K."/>
            <person name="Ovreas L."/>
            <person name="Rohde M."/>
            <person name="Galperin M.Y."/>
            <person name="Jogler C."/>
        </authorList>
    </citation>
    <scope>NUCLEOTIDE SEQUENCE [LARGE SCALE GENOMIC DNA]</scope>
    <source>
        <strain evidence="3 4">Mal33</strain>
    </source>
</reference>
<keyword evidence="4" id="KW-1185">Reference proteome</keyword>
<sequence length="381" mass="41264">MQTQQAQAQVKRMSQPLRPRTRITRAAFTLIELLVVVIIIGILTSLVTAGVMSARRRIVDSALKVELTNIELALEAYRDKYGDYPPDLSDWSVVQRHYRTAFPKISTQDMGLLAQACFVDPTDSTTFQINGVDRAEALVFALGGFSSDPRFPFSGSGGPFVYVGTGAVDDLDSYHYNTSRDNRLFEFDEVRLTMGLNGVLGYSTDEGLYWNTSTAALAAAVAPNATPAAPTGVTADLFPVYRRKNNEGSLPFVYFDSRTYSLGTTTRAVNAYQPTAASVGVAKPYKSLLVDTGATSSIPDDGLFFVNRDSFQIVSGGQDEHYGGDPGAPAMAYIFPAGTGFNLNTGLVTGVGNYLYTPDPANFQEDNVTNFSSTTLESDLE</sequence>
<name>A0A518ISI9_9BACT</name>
<dbReference type="PANTHER" id="PTHR30093:SF2">
    <property type="entry name" value="TYPE II SECRETION SYSTEM PROTEIN H"/>
    <property type="match status" value="1"/>
</dbReference>
<dbReference type="GO" id="GO:0015627">
    <property type="term" value="C:type II protein secretion system complex"/>
    <property type="evidence" value="ECO:0007669"/>
    <property type="project" value="InterPro"/>
</dbReference>
<feature type="transmembrane region" description="Helical" evidence="2">
    <location>
        <begin position="26"/>
        <end position="47"/>
    </location>
</feature>
<dbReference type="Gene3D" id="3.30.700.10">
    <property type="entry name" value="Glycoprotein, Type 4 Pilin"/>
    <property type="match status" value="1"/>
</dbReference>
<dbReference type="InterPro" id="IPR012902">
    <property type="entry name" value="N_methyl_site"/>
</dbReference>
<evidence type="ECO:0000313" key="4">
    <source>
        <dbReference type="Proteomes" id="UP000316770"/>
    </source>
</evidence>
<dbReference type="Pfam" id="PF07963">
    <property type="entry name" value="N_methyl"/>
    <property type="match status" value="1"/>
</dbReference>
<accession>A0A518ISI9</accession>
<evidence type="ECO:0000313" key="3">
    <source>
        <dbReference type="EMBL" id="QDV56066.1"/>
    </source>
</evidence>
<dbReference type="SUPFAM" id="SSF54523">
    <property type="entry name" value="Pili subunits"/>
    <property type="match status" value="1"/>
</dbReference>
<dbReference type="InterPro" id="IPR045584">
    <property type="entry name" value="Pilin-like"/>
</dbReference>
<dbReference type="NCBIfam" id="TIGR02532">
    <property type="entry name" value="IV_pilin_GFxxxE"/>
    <property type="match status" value="1"/>
</dbReference>
<dbReference type="Proteomes" id="UP000316770">
    <property type="component" value="Chromosome"/>
</dbReference>
<dbReference type="AlphaFoldDB" id="A0A518ISI9"/>
<dbReference type="PRINTS" id="PR00813">
    <property type="entry name" value="BCTERIALGSPG"/>
</dbReference>
<dbReference type="GO" id="GO:0015628">
    <property type="term" value="P:protein secretion by the type II secretion system"/>
    <property type="evidence" value="ECO:0007669"/>
    <property type="project" value="InterPro"/>
</dbReference>
<keyword evidence="2" id="KW-0472">Membrane</keyword>
<dbReference type="PANTHER" id="PTHR30093">
    <property type="entry name" value="GENERAL SECRETION PATHWAY PROTEIN G"/>
    <property type="match status" value="1"/>
</dbReference>
<organism evidence="3 4">
    <name type="scientific">Rosistilla oblonga</name>
    <dbReference type="NCBI Taxonomy" id="2527990"/>
    <lineage>
        <taxon>Bacteria</taxon>
        <taxon>Pseudomonadati</taxon>
        <taxon>Planctomycetota</taxon>
        <taxon>Planctomycetia</taxon>
        <taxon>Pirellulales</taxon>
        <taxon>Pirellulaceae</taxon>
        <taxon>Rosistilla</taxon>
    </lineage>
</organism>
<evidence type="ECO:0000256" key="1">
    <source>
        <dbReference type="ARBA" id="ARBA00022481"/>
    </source>
</evidence>
<keyword evidence="1" id="KW-0488">Methylation</keyword>